<organism evidence="2 3">
    <name type="scientific">Euzebya pacifica</name>
    <dbReference type="NCBI Taxonomy" id="1608957"/>
    <lineage>
        <taxon>Bacteria</taxon>
        <taxon>Bacillati</taxon>
        <taxon>Actinomycetota</taxon>
        <taxon>Nitriliruptoria</taxon>
        <taxon>Euzebyales</taxon>
    </lineage>
</organism>
<gene>
    <name evidence="2" type="ORF">DVS28_a3223</name>
</gene>
<evidence type="ECO:0000256" key="1">
    <source>
        <dbReference type="SAM" id="Phobius"/>
    </source>
</evidence>
<evidence type="ECO:0000313" key="2">
    <source>
        <dbReference type="EMBL" id="AXV07898.1"/>
    </source>
</evidence>
<keyword evidence="1" id="KW-1133">Transmembrane helix</keyword>
<protein>
    <submittedName>
        <fullName evidence="2">Uncharacterized protein</fullName>
    </submittedName>
</protein>
<dbReference type="KEGG" id="euz:DVS28_a3223"/>
<dbReference type="AlphaFoldDB" id="A0A346Y0A1"/>
<name>A0A346Y0A1_9ACTN</name>
<dbReference type="RefSeq" id="WP_114592321.1">
    <property type="nucleotide sequence ID" value="NZ_CP031165.1"/>
</dbReference>
<feature type="transmembrane region" description="Helical" evidence="1">
    <location>
        <begin position="30"/>
        <end position="47"/>
    </location>
</feature>
<keyword evidence="1" id="KW-0472">Membrane</keyword>
<evidence type="ECO:0000313" key="3">
    <source>
        <dbReference type="Proteomes" id="UP000264006"/>
    </source>
</evidence>
<dbReference type="EMBL" id="CP031165">
    <property type="protein sequence ID" value="AXV07898.1"/>
    <property type="molecule type" value="Genomic_DNA"/>
</dbReference>
<dbReference type="OrthoDB" id="9847380at2"/>
<keyword evidence="3" id="KW-1185">Reference proteome</keyword>
<reference evidence="2 3" key="1">
    <citation type="submission" date="2018-09" db="EMBL/GenBank/DDBJ databases">
        <title>Complete genome sequence of Euzebya sp. DY32-46 isolated from seawater of Pacific Ocean.</title>
        <authorList>
            <person name="Xu L."/>
            <person name="Wu Y.-H."/>
            <person name="Xu X.-W."/>
        </authorList>
    </citation>
    <scope>NUCLEOTIDE SEQUENCE [LARGE SCALE GENOMIC DNA]</scope>
    <source>
        <strain evidence="2 3">DY32-46</strain>
    </source>
</reference>
<dbReference type="Proteomes" id="UP000264006">
    <property type="component" value="Chromosome"/>
</dbReference>
<accession>A0A346Y0A1</accession>
<feature type="transmembrane region" description="Helical" evidence="1">
    <location>
        <begin position="54"/>
        <end position="72"/>
    </location>
</feature>
<feature type="transmembrane region" description="Helical" evidence="1">
    <location>
        <begin position="103"/>
        <end position="122"/>
    </location>
</feature>
<feature type="transmembrane region" description="Helical" evidence="1">
    <location>
        <begin position="78"/>
        <end position="96"/>
    </location>
</feature>
<sequence>MRRYSLPLVLAIGAAALAYARGPLDMTWNITPLAVGVVALLAAATLPNPRPWTVGIVLVVWGAAVLLVREGPLPGREAPVYMVALGIALLVAQVVADGRGDGVVKGAALTMLSSGALFYAAFDVPELQRWWVVAAGLGAAAVVEFARSSRGR</sequence>
<feature type="transmembrane region" description="Helical" evidence="1">
    <location>
        <begin position="128"/>
        <end position="146"/>
    </location>
</feature>
<keyword evidence="1" id="KW-0812">Transmembrane</keyword>
<proteinExistence type="predicted"/>